<dbReference type="EMBL" id="LZYH01000254">
    <property type="protein sequence ID" value="OFC62359.1"/>
    <property type="molecule type" value="Genomic_DNA"/>
</dbReference>
<evidence type="ECO:0000313" key="2">
    <source>
        <dbReference type="Proteomes" id="UP000175707"/>
    </source>
</evidence>
<dbReference type="AlphaFoldDB" id="A0A1E7Z0R8"/>
<reference evidence="1 2" key="1">
    <citation type="submission" date="2016-06" db="EMBL/GenBank/DDBJ databases">
        <title>Gene turnover analysis identifies the evolutionary adaptation of the extremophile Acidithiobacillus caldus.</title>
        <authorList>
            <person name="Zhang X."/>
        </authorList>
    </citation>
    <scope>NUCLEOTIDE SEQUENCE [LARGE SCALE GENOMIC DNA]</scope>
    <source>
        <strain evidence="1 2">S1</strain>
    </source>
</reference>
<gene>
    <name evidence="1" type="ORF">BAE30_02230</name>
</gene>
<proteinExistence type="predicted"/>
<comment type="caution">
    <text evidence="1">The sequence shown here is derived from an EMBL/GenBank/DDBJ whole genome shotgun (WGS) entry which is preliminary data.</text>
</comment>
<evidence type="ECO:0000313" key="1">
    <source>
        <dbReference type="EMBL" id="OFC62359.1"/>
    </source>
</evidence>
<name>A0A1E7Z0R8_9PROT</name>
<sequence>MRQNLDSVARELVGRKPDEFAEAMLTMMFLKILHPQGLPKMTVVLGDRVVSFGTDDPKKRLVEAKEVIQAEIDRR</sequence>
<protein>
    <submittedName>
        <fullName evidence="1">Uncharacterized protein</fullName>
    </submittedName>
</protein>
<organism evidence="1 2">
    <name type="scientific">Acidithiobacillus caldus</name>
    <dbReference type="NCBI Taxonomy" id="33059"/>
    <lineage>
        <taxon>Bacteria</taxon>
        <taxon>Pseudomonadati</taxon>
        <taxon>Pseudomonadota</taxon>
        <taxon>Acidithiobacillia</taxon>
        <taxon>Acidithiobacillales</taxon>
        <taxon>Acidithiobacillaceae</taxon>
        <taxon>Acidithiobacillus</taxon>
    </lineage>
</organism>
<dbReference type="Proteomes" id="UP000175707">
    <property type="component" value="Unassembled WGS sequence"/>
</dbReference>
<accession>A0A1E7Z0R8</accession>